<keyword evidence="4 7" id="KW-0812">Transmembrane</keyword>
<comment type="subcellular location">
    <subcellularLocation>
        <location evidence="1 7">Cell membrane</location>
        <topology evidence="1 7">Multi-pass membrane protein</topology>
    </subcellularLocation>
</comment>
<dbReference type="GO" id="GO:0055085">
    <property type="term" value="P:transmembrane transport"/>
    <property type="evidence" value="ECO:0007669"/>
    <property type="project" value="InterPro"/>
</dbReference>
<feature type="transmembrane region" description="Helical" evidence="7">
    <location>
        <begin position="183"/>
        <end position="205"/>
    </location>
</feature>
<evidence type="ECO:0000259" key="8">
    <source>
        <dbReference type="PROSITE" id="PS50928"/>
    </source>
</evidence>
<dbReference type="GO" id="GO:0005886">
    <property type="term" value="C:plasma membrane"/>
    <property type="evidence" value="ECO:0007669"/>
    <property type="project" value="UniProtKB-SubCell"/>
</dbReference>
<dbReference type="PROSITE" id="PS50928">
    <property type="entry name" value="ABC_TM1"/>
    <property type="match status" value="1"/>
</dbReference>
<feature type="transmembrane region" description="Helical" evidence="7">
    <location>
        <begin position="259"/>
        <end position="278"/>
    </location>
</feature>
<keyword evidence="2 7" id="KW-0813">Transport</keyword>
<dbReference type="OrthoDB" id="61400at2"/>
<name>A0A5R9GBF6_9BACL</name>
<reference evidence="9 10" key="1">
    <citation type="submission" date="2019-05" db="EMBL/GenBank/DDBJ databases">
        <authorList>
            <person name="Narsing Rao M.P."/>
            <person name="Li W.J."/>
        </authorList>
    </citation>
    <scope>NUCLEOTIDE SEQUENCE [LARGE SCALE GENOMIC DNA]</scope>
    <source>
        <strain evidence="9 10">SYSU_K30003</strain>
    </source>
</reference>
<organism evidence="9 10">
    <name type="scientific">Paenibacillus antri</name>
    <dbReference type="NCBI Taxonomy" id="2582848"/>
    <lineage>
        <taxon>Bacteria</taxon>
        <taxon>Bacillati</taxon>
        <taxon>Bacillota</taxon>
        <taxon>Bacilli</taxon>
        <taxon>Bacillales</taxon>
        <taxon>Paenibacillaceae</taxon>
        <taxon>Paenibacillus</taxon>
    </lineage>
</organism>
<keyword evidence="6 7" id="KW-0472">Membrane</keyword>
<protein>
    <submittedName>
        <fullName evidence="9">Carbohydrate ABC transporter permease</fullName>
    </submittedName>
</protein>
<dbReference type="Proteomes" id="UP000309676">
    <property type="component" value="Unassembled WGS sequence"/>
</dbReference>
<dbReference type="EMBL" id="VCIW01000008">
    <property type="protein sequence ID" value="TLS51646.1"/>
    <property type="molecule type" value="Genomic_DNA"/>
</dbReference>
<evidence type="ECO:0000313" key="10">
    <source>
        <dbReference type="Proteomes" id="UP000309676"/>
    </source>
</evidence>
<dbReference type="Gene3D" id="1.10.3720.10">
    <property type="entry name" value="MetI-like"/>
    <property type="match status" value="1"/>
</dbReference>
<keyword evidence="5 7" id="KW-1133">Transmembrane helix</keyword>
<feature type="transmembrane region" description="Helical" evidence="7">
    <location>
        <begin position="75"/>
        <end position="98"/>
    </location>
</feature>
<evidence type="ECO:0000256" key="2">
    <source>
        <dbReference type="ARBA" id="ARBA00022448"/>
    </source>
</evidence>
<evidence type="ECO:0000256" key="1">
    <source>
        <dbReference type="ARBA" id="ARBA00004651"/>
    </source>
</evidence>
<keyword evidence="10" id="KW-1185">Reference proteome</keyword>
<dbReference type="Pfam" id="PF00528">
    <property type="entry name" value="BPD_transp_1"/>
    <property type="match status" value="1"/>
</dbReference>
<evidence type="ECO:0000256" key="5">
    <source>
        <dbReference type="ARBA" id="ARBA00022989"/>
    </source>
</evidence>
<dbReference type="AlphaFoldDB" id="A0A5R9GBF6"/>
<feature type="transmembrane region" description="Helical" evidence="7">
    <location>
        <begin position="12"/>
        <end position="32"/>
    </location>
</feature>
<comment type="similarity">
    <text evidence="7">Belongs to the binding-protein-dependent transport system permease family.</text>
</comment>
<evidence type="ECO:0000256" key="4">
    <source>
        <dbReference type="ARBA" id="ARBA00022692"/>
    </source>
</evidence>
<sequence>MVRDRSISSRLLDVATHVTMAVVLLVTLLPFIHVVSISFSGPKDIVAGNVFLWPVNFDLTAYKLIFSNFLIPKSFLNSVIITALGTAINMAMTVLTAYPLSKSRLPFRSFFLKMFLLTMFFSGGLVPKFLLVNSLGMYDSFWALTVPLAINTYFMIIMLSFFKNFPKEIEESAKIDGCNDMQVLVRIVLPLSMASVMTIGLFYAVQHWNSYFQALLYINSNEKYPLQLILRQIVLQSQIQNLMQGSPIDYQTQANSESLKYGTLVISILPMLILYPFIQKYFVRGVMIGSLKG</sequence>
<accession>A0A5R9GBF6</accession>
<dbReference type="CDD" id="cd06261">
    <property type="entry name" value="TM_PBP2"/>
    <property type="match status" value="1"/>
</dbReference>
<feature type="domain" description="ABC transmembrane type-1" evidence="8">
    <location>
        <begin position="75"/>
        <end position="278"/>
    </location>
</feature>
<proteinExistence type="inferred from homology"/>
<dbReference type="InterPro" id="IPR000515">
    <property type="entry name" value="MetI-like"/>
</dbReference>
<dbReference type="RefSeq" id="WP_138194872.1">
    <property type="nucleotide sequence ID" value="NZ_VCIW01000008.1"/>
</dbReference>
<dbReference type="PANTHER" id="PTHR43744:SF9">
    <property type="entry name" value="POLYGALACTURONAN_RHAMNOGALACTURONAN TRANSPORT SYSTEM PERMEASE PROTEIN YTCP"/>
    <property type="match status" value="1"/>
</dbReference>
<feature type="transmembrane region" description="Helical" evidence="7">
    <location>
        <begin position="110"/>
        <end position="129"/>
    </location>
</feature>
<evidence type="ECO:0000313" key="9">
    <source>
        <dbReference type="EMBL" id="TLS51646.1"/>
    </source>
</evidence>
<evidence type="ECO:0000256" key="6">
    <source>
        <dbReference type="ARBA" id="ARBA00023136"/>
    </source>
</evidence>
<dbReference type="InterPro" id="IPR035906">
    <property type="entry name" value="MetI-like_sf"/>
</dbReference>
<dbReference type="SUPFAM" id="SSF161098">
    <property type="entry name" value="MetI-like"/>
    <property type="match status" value="1"/>
</dbReference>
<dbReference type="PANTHER" id="PTHR43744">
    <property type="entry name" value="ABC TRANSPORTER PERMEASE PROTEIN MG189-RELATED-RELATED"/>
    <property type="match status" value="1"/>
</dbReference>
<evidence type="ECO:0000256" key="3">
    <source>
        <dbReference type="ARBA" id="ARBA00022475"/>
    </source>
</evidence>
<comment type="caution">
    <text evidence="9">The sequence shown here is derived from an EMBL/GenBank/DDBJ whole genome shotgun (WGS) entry which is preliminary data.</text>
</comment>
<evidence type="ECO:0000256" key="7">
    <source>
        <dbReference type="RuleBase" id="RU363032"/>
    </source>
</evidence>
<feature type="transmembrane region" description="Helical" evidence="7">
    <location>
        <begin position="141"/>
        <end position="162"/>
    </location>
</feature>
<keyword evidence="3" id="KW-1003">Cell membrane</keyword>
<gene>
    <name evidence="9" type="ORF">FE782_14170</name>
</gene>